<proteinExistence type="predicted"/>
<organism evidence="2 3">
    <name type="scientific">Nonomuraea deserti</name>
    <dbReference type="NCBI Taxonomy" id="1848322"/>
    <lineage>
        <taxon>Bacteria</taxon>
        <taxon>Bacillati</taxon>
        <taxon>Actinomycetota</taxon>
        <taxon>Actinomycetes</taxon>
        <taxon>Streptosporangiales</taxon>
        <taxon>Streptosporangiaceae</taxon>
        <taxon>Nonomuraea</taxon>
    </lineage>
</organism>
<name>A0A4R4W2T9_9ACTN</name>
<comment type="caution">
    <text evidence="2">The sequence shown here is derived from an EMBL/GenBank/DDBJ whole genome shotgun (WGS) entry which is preliminary data.</text>
</comment>
<dbReference type="EMBL" id="SMKO01000001">
    <property type="protein sequence ID" value="TDD12812.1"/>
    <property type="molecule type" value="Genomic_DNA"/>
</dbReference>
<dbReference type="AlphaFoldDB" id="A0A4R4W2T9"/>
<evidence type="ECO:0000313" key="2">
    <source>
        <dbReference type="EMBL" id="TDD12812.1"/>
    </source>
</evidence>
<keyword evidence="3" id="KW-1185">Reference proteome</keyword>
<protein>
    <submittedName>
        <fullName evidence="2">Uncharacterized protein</fullName>
    </submittedName>
</protein>
<feature type="region of interest" description="Disordered" evidence="1">
    <location>
        <begin position="30"/>
        <end position="83"/>
    </location>
</feature>
<dbReference type="Proteomes" id="UP000295258">
    <property type="component" value="Unassembled WGS sequence"/>
</dbReference>
<accession>A0A4R4W2T9</accession>
<evidence type="ECO:0000313" key="3">
    <source>
        <dbReference type="Proteomes" id="UP000295258"/>
    </source>
</evidence>
<sequence>MTLTEVGCRWLKADSTPSRELVATTLMSALSARRRRSSSQSGKYAPELSSATKIRRSTGEPEGPDAMETSHLNRSDYPLSPMR</sequence>
<evidence type="ECO:0000256" key="1">
    <source>
        <dbReference type="SAM" id="MobiDB-lite"/>
    </source>
</evidence>
<gene>
    <name evidence="2" type="ORF">E1292_00700</name>
</gene>
<reference evidence="2 3" key="1">
    <citation type="submission" date="2019-03" db="EMBL/GenBank/DDBJ databases">
        <title>Draft genome sequences of novel Actinobacteria.</title>
        <authorList>
            <person name="Sahin N."/>
            <person name="Ay H."/>
            <person name="Saygin H."/>
        </authorList>
    </citation>
    <scope>NUCLEOTIDE SEQUENCE [LARGE SCALE GENOMIC DNA]</scope>
    <source>
        <strain evidence="2 3">KC310</strain>
    </source>
</reference>
<dbReference type="RefSeq" id="WP_132590870.1">
    <property type="nucleotide sequence ID" value="NZ_SMKO01000001.1"/>
</dbReference>